<evidence type="ECO:0000256" key="1">
    <source>
        <dbReference type="SAM" id="MobiDB-lite"/>
    </source>
</evidence>
<evidence type="ECO:0000313" key="3">
    <source>
        <dbReference type="Proteomes" id="UP000015462"/>
    </source>
</evidence>
<gene>
    <name evidence="2" type="ORF">L196_04026</name>
</gene>
<dbReference type="PROSITE" id="PS51257">
    <property type="entry name" value="PROKAR_LIPOPROTEIN"/>
    <property type="match status" value="1"/>
</dbReference>
<sequence>MENGREHRLLLCLLVFFFLTACGSPLPRTEDVTKSPWNSFKQAMSAYDKIILNQTTIEELQQLGFNPYSTPNVKILSYLDILQKFMPTNSVKLEHLPVSVRNCLMKQEACIAYEAHPGIIKRKRVGSVFNDLLGFKRKTIETGWRFDALIVLDNGVAVYKIWSGVPFLDSEKSRKNPLGPLQGSGSSLARDALGV</sequence>
<accession>A0AB33Z412</accession>
<dbReference type="Proteomes" id="UP000015462">
    <property type="component" value="Unassembled WGS sequence"/>
</dbReference>
<feature type="region of interest" description="Disordered" evidence="1">
    <location>
        <begin position="176"/>
        <end position="195"/>
    </location>
</feature>
<proteinExistence type="predicted"/>
<evidence type="ECO:0000313" key="2">
    <source>
        <dbReference type="EMBL" id="EPD13672.1"/>
    </source>
</evidence>
<comment type="caution">
    <text evidence="2">The sequence shown here is derived from an EMBL/GenBank/DDBJ whole genome shotgun (WGS) entry which is preliminary data.</text>
</comment>
<keyword evidence="3" id="KW-1185">Reference proteome</keyword>
<organism evidence="2 3">
    <name type="scientific">Cycloclasticus pugetii</name>
    <dbReference type="NCBI Taxonomy" id="34068"/>
    <lineage>
        <taxon>Bacteria</taxon>
        <taxon>Pseudomonadati</taxon>
        <taxon>Pseudomonadota</taxon>
        <taxon>Gammaproteobacteria</taxon>
        <taxon>Thiotrichales</taxon>
        <taxon>Piscirickettsiaceae</taxon>
        <taxon>Cycloclasticus</taxon>
    </lineage>
</organism>
<evidence type="ECO:0008006" key="4">
    <source>
        <dbReference type="Google" id="ProtNLM"/>
    </source>
</evidence>
<name>A0AB33Z412_9GAMM</name>
<dbReference type="AlphaFoldDB" id="A0AB33Z412"/>
<dbReference type="EMBL" id="ASHL01000002">
    <property type="protein sequence ID" value="EPD13672.1"/>
    <property type="molecule type" value="Genomic_DNA"/>
</dbReference>
<reference evidence="2 3" key="1">
    <citation type="journal article" date="2013" name="Genome Announc.">
        <title>Genome Sequence of the Pyrene- and Fluoranthene-Degrading Bacterium Cycloclasticus sp. Strain PY97M.</title>
        <authorList>
            <person name="Cui Z."/>
            <person name="Xu G."/>
            <person name="Li Q."/>
            <person name="Gao W."/>
            <person name="Zheng L."/>
        </authorList>
    </citation>
    <scope>NUCLEOTIDE SEQUENCE [LARGE SCALE GENOMIC DNA]</scope>
    <source>
        <strain evidence="2 3">PY97M</strain>
    </source>
</reference>
<dbReference type="RefSeq" id="WP_015006299.1">
    <property type="nucleotide sequence ID" value="NZ_FQZJ01000001.1"/>
</dbReference>
<protein>
    <recommendedName>
        <fullName evidence="4">Lipoprotein</fullName>
    </recommendedName>
</protein>